<dbReference type="Proteomes" id="UP000686327">
    <property type="component" value="Unassembled WGS sequence"/>
</dbReference>
<sequence length="109" mass="12202">MNIGGQLAGRMIMQALNAIKSRASQFSSGISNLVRNLTRVDNSRDKPSQSKEWKRATFPNGVGYANIEHLHMRSPFLSSSETNKKIQFSEFLTRVNSNPELKNKFSSVA</sequence>
<dbReference type="EMBL" id="JAGRYU010000030">
    <property type="protein sequence ID" value="MBU4683679.1"/>
    <property type="molecule type" value="Genomic_DNA"/>
</dbReference>
<gene>
    <name evidence="1" type="ORF">KC222_16855</name>
</gene>
<organism evidence="1 2">
    <name type="scientific">Cedecea davisae</name>
    <dbReference type="NCBI Taxonomy" id="158484"/>
    <lineage>
        <taxon>Bacteria</taxon>
        <taxon>Pseudomonadati</taxon>
        <taxon>Pseudomonadota</taxon>
        <taxon>Gammaproteobacteria</taxon>
        <taxon>Enterobacterales</taxon>
        <taxon>Enterobacteriaceae</taxon>
        <taxon>Cedecea</taxon>
    </lineage>
</organism>
<evidence type="ECO:0000313" key="2">
    <source>
        <dbReference type="Proteomes" id="UP000686327"/>
    </source>
</evidence>
<proteinExistence type="predicted"/>
<protein>
    <submittedName>
        <fullName evidence="1">Uncharacterized protein</fullName>
    </submittedName>
</protein>
<name>A0ABS6DKD1_9ENTR</name>
<accession>A0ABS6DKD1</accession>
<keyword evidence="2" id="KW-1185">Reference proteome</keyword>
<evidence type="ECO:0000313" key="1">
    <source>
        <dbReference type="EMBL" id="MBU4683679.1"/>
    </source>
</evidence>
<dbReference type="RefSeq" id="WP_216376632.1">
    <property type="nucleotide sequence ID" value="NZ_JAGRYT010000003.1"/>
</dbReference>
<comment type="caution">
    <text evidence="1">The sequence shown here is derived from an EMBL/GenBank/DDBJ whole genome shotgun (WGS) entry which is preliminary data.</text>
</comment>
<reference evidence="2" key="1">
    <citation type="submission" date="2023-07" db="EMBL/GenBank/DDBJ databases">
        <title>Cedecea davisae an AmpC producer and its therapeutic implications.</title>
        <authorList>
            <person name="Notter J."/>
        </authorList>
    </citation>
    <scope>NUCLEOTIDE SEQUENCE [LARGE SCALE GENOMIC DNA]</scope>
    <source>
        <strain evidence="2">1</strain>
    </source>
</reference>